<feature type="domain" description="Histidine kinase" evidence="9">
    <location>
        <begin position="488"/>
        <end position="708"/>
    </location>
</feature>
<dbReference type="FunFam" id="1.10.287.130:FF:000001">
    <property type="entry name" value="Two-component sensor histidine kinase"/>
    <property type="match status" value="1"/>
</dbReference>
<keyword evidence="8" id="KW-0472">Membrane</keyword>
<accession>A0A7Z1ADI1</accession>
<keyword evidence="8" id="KW-0812">Transmembrane</keyword>
<evidence type="ECO:0000256" key="7">
    <source>
        <dbReference type="SAM" id="MobiDB-lite"/>
    </source>
</evidence>
<dbReference type="EMBL" id="MARB01000033">
    <property type="protein sequence ID" value="ODJ85857.1"/>
    <property type="molecule type" value="Genomic_DNA"/>
</dbReference>
<evidence type="ECO:0000256" key="8">
    <source>
        <dbReference type="SAM" id="Phobius"/>
    </source>
</evidence>
<reference evidence="10 11" key="1">
    <citation type="submission" date="2016-06" db="EMBL/GenBank/DDBJ databases">
        <title>Genome sequence of endosymbiont of Candidatus Endolucinida thiodiazotropha.</title>
        <authorList>
            <person name="Poehlein A."/>
            <person name="Koenig S."/>
            <person name="Heiden S.E."/>
            <person name="Thuermer A."/>
            <person name="Voget S."/>
            <person name="Daniel R."/>
            <person name="Markert S."/>
            <person name="Gros O."/>
            <person name="Schweder T."/>
        </authorList>
    </citation>
    <scope>NUCLEOTIDE SEQUENCE [LARGE SCALE GENOMIC DNA]</scope>
    <source>
        <strain evidence="10 11">COS</strain>
    </source>
</reference>
<dbReference type="Gene3D" id="3.30.565.10">
    <property type="entry name" value="Histidine kinase-like ATPase, C-terminal domain"/>
    <property type="match status" value="1"/>
</dbReference>
<dbReference type="InterPro" id="IPR005467">
    <property type="entry name" value="His_kinase_dom"/>
</dbReference>
<keyword evidence="8" id="KW-1133">Transmembrane helix</keyword>
<proteinExistence type="predicted"/>
<dbReference type="InterPro" id="IPR036890">
    <property type="entry name" value="HATPase_C_sf"/>
</dbReference>
<feature type="compositionally biased region" description="Basic and acidic residues" evidence="7">
    <location>
        <begin position="200"/>
        <end position="223"/>
    </location>
</feature>
<comment type="caution">
    <text evidence="10">The sequence shown here is derived from an EMBL/GenBank/DDBJ whole genome shotgun (WGS) entry which is preliminary data.</text>
</comment>
<dbReference type="SMART" id="SM00388">
    <property type="entry name" value="HisKA"/>
    <property type="match status" value="1"/>
</dbReference>
<dbReference type="PRINTS" id="PR00344">
    <property type="entry name" value="BCTRLSENSOR"/>
</dbReference>
<dbReference type="InterPro" id="IPR050736">
    <property type="entry name" value="Sensor_HK_Regulatory"/>
</dbReference>
<feature type="region of interest" description="Disordered" evidence="7">
    <location>
        <begin position="269"/>
        <end position="319"/>
    </location>
</feature>
<keyword evidence="5" id="KW-0418">Kinase</keyword>
<dbReference type="RefSeq" id="WP_069128225.1">
    <property type="nucleotide sequence ID" value="NZ_MARB01000033.1"/>
</dbReference>
<feature type="region of interest" description="Disordered" evidence="7">
    <location>
        <begin position="167"/>
        <end position="223"/>
    </location>
</feature>
<dbReference type="SMART" id="SM00387">
    <property type="entry name" value="HATPase_c"/>
    <property type="match status" value="1"/>
</dbReference>
<keyword evidence="3" id="KW-0597">Phosphoprotein</keyword>
<dbReference type="Gene3D" id="1.10.287.130">
    <property type="match status" value="1"/>
</dbReference>
<feature type="transmembrane region" description="Helical" evidence="8">
    <location>
        <begin position="449"/>
        <end position="469"/>
    </location>
</feature>
<evidence type="ECO:0000256" key="4">
    <source>
        <dbReference type="ARBA" id="ARBA00022679"/>
    </source>
</evidence>
<dbReference type="CDD" id="cd00082">
    <property type="entry name" value="HisKA"/>
    <property type="match status" value="1"/>
</dbReference>
<dbReference type="AlphaFoldDB" id="A0A7Z1ADI1"/>
<dbReference type="GO" id="GO:0000155">
    <property type="term" value="F:phosphorelay sensor kinase activity"/>
    <property type="evidence" value="ECO:0007669"/>
    <property type="project" value="InterPro"/>
</dbReference>
<gene>
    <name evidence="10" type="primary">srrB</name>
    <name evidence="10" type="ORF">CODIS_39060</name>
</gene>
<comment type="catalytic activity">
    <reaction evidence="1">
        <text>ATP + protein L-histidine = ADP + protein N-phospho-L-histidine.</text>
        <dbReference type="EC" id="2.7.13.3"/>
    </reaction>
</comment>
<dbReference type="SUPFAM" id="SSF55874">
    <property type="entry name" value="ATPase domain of HSP90 chaperone/DNA topoisomerase II/histidine kinase"/>
    <property type="match status" value="1"/>
</dbReference>
<evidence type="ECO:0000313" key="10">
    <source>
        <dbReference type="EMBL" id="ODJ85857.1"/>
    </source>
</evidence>
<evidence type="ECO:0000256" key="1">
    <source>
        <dbReference type="ARBA" id="ARBA00000085"/>
    </source>
</evidence>
<evidence type="ECO:0000256" key="2">
    <source>
        <dbReference type="ARBA" id="ARBA00012438"/>
    </source>
</evidence>
<feature type="compositionally biased region" description="Polar residues" evidence="7">
    <location>
        <begin position="190"/>
        <end position="199"/>
    </location>
</feature>
<dbReference type="OrthoDB" id="9804645at2"/>
<sequence length="708" mass="79600">MARSALNSLSKNQLRRWLMVFFFVLAVPSGLLVYQAYDQLKWEAFHRHRMLAEELATRIDKGYAQLIETEERRAFVDYNFLVVAGDPNSNFIQRSALSSFPVRSPIPGLIGYFQVDSEGVFKTPLLPDSTLTASEYGIQADELAQRQELANRLRAILDENRLVRTEQHEDREDELTEAMITPEEVPLSDRTGSLYSSSTESRRNRDRKITEEGEKASRGYGNKHEIAAGQAVFDRLSEQKADRPSKALTGSNILGRVEDLQLDSSFEAAQAPMRQQRMTPKAKAGVAKRTPRKEQSALPEPESPVTPPATMAAPQASKPAPLRIRTFESEIDPFEMSLLNSGHIVLYRKVWRDNRRYIQGMLVEQSAFLSGVMETSFRDTSLAQMSELITAYQGNLLTAFSATMGERYHSGTEELHGALLYQTRLTAPFNDLEMIFTIQHLPAGPGGAVVIWIAVILFLLLGAGFYAIYRLGVGQINLISQQQDFVSAVSHELKTPLTSIRMYGEMLREGWVVEDKKRDYYDYIHDESERLTRLINNVLQLARMTRNGLQVQLKPVSAGELMDLIGSKIESQTARTGFDLKLNASPDCASRTLQVDPDYFTQIIINLVDNAIKFSAKAEKKAIDIECLAQQDSRVVFKVRDYGPGIAKDQMKKIFKLFYRSENELTRETVGTGIGLSLVSQLTTAMEGSVDVVNMEPGVEFRVSFLSE</sequence>
<dbReference type="PANTHER" id="PTHR43711">
    <property type="entry name" value="TWO-COMPONENT HISTIDINE KINASE"/>
    <property type="match status" value="1"/>
</dbReference>
<evidence type="ECO:0000256" key="5">
    <source>
        <dbReference type="ARBA" id="ARBA00022777"/>
    </source>
</evidence>
<dbReference type="InterPro" id="IPR036097">
    <property type="entry name" value="HisK_dim/P_sf"/>
</dbReference>
<dbReference type="InterPro" id="IPR003594">
    <property type="entry name" value="HATPase_dom"/>
</dbReference>
<evidence type="ECO:0000313" key="11">
    <source>
        <dbReference type="Proteomes" id="UP000094769"/>
    </source>
</evidence>
<dbReference type="PANTHER" id="PTHR43711:SF31">
    <property type="entry name" value="HISTIDINE KINASE"/>
    <property type="match status" value="1"/>
</dbReference>
<dbReference type="SUPFAM" id="SSF47384">
    <property type="entry name" value="Homodimeric domain of signal transducing histidine kinase"/>
    <property type="match status" value="1"/>
</dbReference>
<name>A0A7Z1ADI1_9GAMM</name>
<dbReference type="InterPro" id="IPR003661">
    <property type="entry name" value="HisK_dim/P_dom"/>
</dbReference>
<evidence type="ECO:0000256" key="3">
    <source>
        <dbReference type="ARBA" id="ARBA00022553"/>
    </source>
</evidence>
<feature type="transmembrane region" description="Helical" evidence="8">
    <location>
        <begin position="17"/>
        <end position="37"/>
    </location>
</feature>
<keyword evidence="6" id="KW-0902">Two-component regulatory system</keyword>
<dbReference type="Pfam" id="PF00512">
    <property type="entry name" value="HisKA"/>
    <property type="match status" value="1"/>
</dbReference>
<evidence type="ECO:0000259" key="9">
    <source>
        <dbReference type="PROSITE" id="PS50109"/>
    </source>
</evidence>
<dbReference type="CDD" id="cd00075">
    <property type="entry name" value="HATPase"/>
    <property type="match status" value="1"/>
</dbReference>
<dbReference type="PROSITE" id="PS50109">
    <property type="entry name" value="HIS_KIN"/>
    <property type="match status" value="1"/>
</dbReference>
<dbReference type="EC" id="2.7.13.3" evidence="2"/>
<dbReference type="Pfam" id="PF02518">
    <property type="entry name" value="HATPase_c"/>
    <property type="match status" value="1"/>
</dbReference>
<protein>
    <recommendedName>
        <fullName evidence="2">histidine kinase</fullName>
        <ecNumber evidence="2">2.7.13.3</ecNumber>
    </recommendedName>
</protein>
<keyword evidence="4 10" id="KW-0808">Transferase</keyword>
<evidence type="ECO:0000256" key="6">
    <source>
        <dbReference type="ARBA" id="ARBA00023012"/>
    </source>
</evidence>
<dbReference type="InterPro" id="IPR004358">
    <property type="entry name" value="Sig_transdc_His_kin-like_C"/>
</dbReference>
<keyword evidence="11" id="KW-1185">Reference proteome</keyword>
<organism evidence="10 11">
    <name type="scientific">Candidatus Thiodiazotropha endolucinida</name>
    <dbReference type="NCBI Taxonomy" id="1655433"/>
    <lineage>
        <taxon>Bacteria</taxon>
        <taxon>Pseudomonadati</taxon>
        <taxon>Pseudomonadota</taxon>
        <taxon>Gammaproteobacteria</taxon>
        <taxon>Chromatiales</taxon>
        <taxon>Sedimenticolaceae</taxon>
        <taxon>Candidatus Thiodiazotropha</taxon>
    </lineage>
</organism>
<dbReference type="Proteomes" id="UP000094769">
    <property type="component" value="Unassembled WGS sequence"/>
</dbReference>